<dbReference type="InterPro" id="IPR003018">
    <property type="entry name" value="GAF"/>
</dbReference>
<evidence type="ECO:0000313" key="5">
    <source>
        <dbReference type="Proteomes" id="UP001348817"/>
    </source>
</evidence>
<evidence type="ECO:0000259" key="3">
    <source>
        <dbReference type="PROSITE" id="PS50885"/>
    </source>
</evidence>
<keyword evidence="2" id="KW-0472">Membrane</keyword>
<dbReference type="PROSITE" id="PS50885">
    <property type="entry name" value="HAMP"/>
    <property type="match status" value="1"/>
</dbReference>
<reference evidence="4 5" key="1">
    <citation type="submission" date="2021-12" db="EMBL/GenBank/DDBJ databases">
        <title>Genome sequencing of bacteria with rrn-lacking chromosome and rrn-plasmid.</title>
        <authorList>
            <person name="Anda M."/>
            <person name="Iwasaki W."/>
        </authorList>
    </citation>
    <scope>NUCLEOTIDE SEQUENCE [LARGE SCALE GENOMIC DNA]</scope>
    <source>
        <strain evidence="4 5">DSM 100852</strain>
    </source>
</reference>
<dbReference type="SUPFAM" id="SSF55781">
    <property type="entry name" value="GAF domain-like"/>
    <property type="match status" value="1"/>
</dbReference>
<feature type="transmembrane region" description="Helical" evidence="2">
    <location>
        <begin position="279"/>
        <end position="301"/>
    </location>
</feature>
<keyword evidence="5" id="KW-1185">Reference proteome</keyword>
<evidence type="ECO:0000313" key="4">
    <source>
        <dbReference type="EMBL" id="BDD10211.1"/>
    </source>
</evidence>
<dbReference type="EMBL" id="AP025314">
    <property type="protein sequence ID" value="BDD10211.1"/>
    <property type="molecule type" value="Genomic_DNA"/>
</dbReference>
<feature type="domain" description="HAMP" evidence="3">
    <location>
        <begin position="303"/>
        <end position="358"/>
    </location>
</feature>
<proteinExistence type="predicted"/>
<gene>
    <name evidence="4" type="ORF">FUAX_26430</name>
</gene>
<dbReference type="GO" id="GO:0016020">
    <property type="term" value="C:membrane"/>
    <property type="evidence" value="ECO:0007669"/>
    <property type="project" value="InterPro"/>
</dbReference>
<organism evidence="4 5">
    <name type="scientific">Fulvitalea axinellae</name>
    <dbReference type="NCBI Taxonomy" id="1182444"/>
    <lineage>
        <taxon>Bacteria</taxon>
        <taxon>Pseudomonadati</taxon>
        <taxon>Bacteroidota</taxon>
        <taxon>Cytophagia</taxon>
        <taxon>Cytophagales</taxon>
        <taxon>Persicobacteraceae</taxon>
        <taxon>Fulvitalea</taxon>
    </lineage>
</organism>
<protein>
    <recommendedName>
        <fullName evidence="3">HAMP domain-containing protein</fullName>
    </recommendedName>
</protein>
<dbReference type="InterPro" id="IPR029016">
    <property type="entry name" value="GAF-like_dom_sf"/>
</dbReference>
<dbReference type="RefSeq" id="WP_338391781.1">
    <property type="nucleotide sequence ID" value="NZ_AP025314.1"/>
</dbReference>
<keyword evidence="2" id="KW-0812">Transmembrane</keyword>
<evidence type="ECO:0000256" key="1">
    <source>
        <dbReference type="SAM" id="Coils"/>
    </source>
</evidence>
<dbReference type="Proteomes" id="UP001348817">
    <property type="component" value="Chromosome"/>
</dbReference>
<dbReference type="KEGG" id="fax:FUAX_26430"/>
<dbReference type="AlphaFoldDB" id="A0AAU9DB13"/>
<dbReference type="Gene3D" id="6.10.340.10">
    <property type="match status" value="1"/>
</dbReference>
<sequence>MFKFSSIKLKFRLAFFGLIFLSAIGGGLSFVLLEKVGGFHETERQIRDVVSLLDACRGAEKDFLLYGSKSPSFFKTFEDTAVTTHAESVKRINVILNSLKKDENLEDLGLVGDVSGLQAAIVSYSRCFDKLVEAKYQRGFKDWGLVGRMRRYVHDLQQCPSAQEKVFAFSLRRHEKDFMLRQDERYADKLQKTARDFQEFVREASLPHMSASYVEEYSGVIDAYVRQFEKVVEIDRLIGFTADSGLSGQLADIVADAEPRVESLYDGIRIKSEEMEARALWVSSVALALLLIVGGMLSFYFSSVISRPIRVLDRVAKSVLKGDRKQDKVLEKFHLNDEMGSLIKNFRSMLKQIRKQVDQIKLKNEALEAKGKEDKARRKHAEGMADLAGILRKYRTSKNVLCEEVLNFLMSFTNANMGGLFVREEEVMKMCATYASGKRKYMESEFRKGEGLVGRVWQERSAVRMNDLPEEYMKIRSGLGEVSPKYVCLEPVAHGDGEVNGVLELAWLKEPDEQMLEFANAVAEQLSYALDAMYMQETTATLLNESRAMSEELQSNEEELRQNLEEMAATRESLEGVINEKAEQISLQASRGDMFRDLLKAKFGEMLVADADFRIVSAEAESWGNIEKMLNPDLVEKLAKDEALVLDGYGTYNDVKIGGRTVKSVEVYRRRAKGEVFYLLLFSYSQKTELVDG</sequence>
<keyword evidence="1" id="KW-0175">Coiled coil</keyword>
<dbReference type="GO" id="GO:0007165">
    <property type="term" value="P:signal transduction"/>
    <property type="evidence" value="ECO:0007669"/>
    <property type="project" value="InterPro"/>
</dbReference>
<name>A0AAU9DB13_9BACT</name>
<feature type="coiled-coil region" evidence="1">
    <location>
        <begin position="343"/>
        <end position="370"/>
    </location>
</feature>
<evidence type="ECO:0000256" key="2">
    <source>
        <dbReference type="SAM" id="Phobius"/>
    </source>
</evidence>
<feature type="coiled-coil region" evidence="1">
    <location>
        <begin position="543"/>
        <end position="584"/>
    </location>
</feature>
<dbReference type="Gene3D" id="3.30.450.40">
    <property type="match status" value="1"/>
</dbReference>
<accession>A0AAU9DB13</accession>
<keyword evidence="2" id="KW-1133">Transmembrane helix</keyword>
<dbReference type="Pfam" id="PF13185">
    <property type="entry name" value="GAF_2"/>
    <property type="match status" value="1"/>
</dbReference>
<dbReference type="InterPro" id="IPR003660">
    <property type="entry name" value="HAMP_dom"/>
</dbReference>